<dbReference type="PANTHER" id="PTHR13947:SF37">
    <property type="entry name" value="LD18367P"/>
    <property type="match status" value="1"/>
</dbReference>
<evidence type="ECO:0000256" key="1">
    <source>
        <dbReference type="ARBA" id="ARBA00022679"/>
    </source>
</evidence>
<keyword evidence="2" id="KW-0812">Transmembrane</keyword>
<organism evidence="4 5">
    <name type="scientific">Lentinula aciculospora</name>
    <dbReference type="NCBI Taxonomy" id="153920"/>
    <lineage>
        <taxon>Eukaryota</taxon>
        <taxon>Fungi</taxon>
        <taxon>Dikarya</taxon>
        <taxon>Basidiomycota</taxon>
        <taxon>Agaricomycotina</taxon>
        <taxon>Agaricomycetes</taxon>
        <taxon>Agaricomycetidae</taxon>
        <taxon>Agaricales</taxon>
        <taxon>Marasmiineae</taxon>
        <taxon>Omphalotaceae</taxon>
        <taxon>Lentinula</taxon>
    </lineage>
</organism>
<evidence type="ECO:0000313" key="4">
    <source>
        <dbReference type="EMBL" id="KAJ4489894.1"/>
    </source>
</evidence>
<evidence type="ECO:0000259" key="3">
    <source>
        <dbReference type="PROSITE" id="PS51186"/>
    </source>
</evidence>
<protein>
    <recommendedName>
        <fullName evidence="3">N-acetyltransferase domain-containing protein</fullName>
    </recommendedName>
</protein>
<gene>
    <name evidence="4" type="ORF">J3R30DRAFT_3693321</name>
</gene>
<dbReference type="AlphaFoldDB" id="A0A9W9DX01"/>
<dbReference type="EMBL" id="JAOTPV010000001">
    <property type="protein sequence ID" value="KAJ4489894.1"/>
    <property type="molecule type" value="Genomic_DNA"/>
</dbReference>
<sequence>MHVVNGVAEKVLETTSIQVLDSKMSSSVRVRIYRKSDLEAVRRLFRTCMMTGEGTPARAHLAITVRSPSFLCAFALLVISVAVEVATFTTFQSVSYVFRDKGAVIWAAAITLLALLYICYSIYSAIGFYIQFCLTCLRTDLKDIESHYTLRPVRSASKSLGDSEDPELEPIGIKAFWVAEIVSPATNKAEIVGCLSLADPPVTFISEPGLAELCRMVVSHQHRRRGIAAALIQACEAHAIANDHRLSAIVLRTTFYQPHARQLYAKLGYRVVMEKNLRFGNATVPVFLYRKDLSTSR</sequence>
<dbReference type="Gene3D" id="3.40.630.30">
    <property type="match status" value="1"/>
</dbReference>
<dbReference type="InterPro" id="IPR050769">
    <property type="entry name" value="NAT_camello-type"/>
</dbReference>
<dbReference type="GO" id="GO:0008080">
    <property type="term" value="F:N-acetyltransferase activity"/>
    <property type="evidence" value="ECO:0007669"/>
    <property type="project" value="InterPro"/>
</dbReference>
<dbReference type="PROSITE" id="PS51186">
    <property type="entry name" value="GNAT"/>
    <property type="match status" value="1"/>
</dbReference>
<keyword evidence="2" id="KW-1133">Transmembrane helix</keyword>
<feature type="domain" description="N-acetyltransferase" evidence="3">
    <location>
        <begin position="134"/>
        <end position="294"/>
    </location>
</feature>
<keyword evidence="2" id="KW-0472">Membrane</keyword>
<dbReference type="CDD" id="cd04301">
    <property type="entry name" value="NAT_SF"/>
    <property type="match status" value="1"/>
</dbReference>
<dbReference type="InterPro" id="IPR000182">
    <property type="entry name" value="GNAT_dom"/>
</dbReference>
<feature type="transmembrane region" description="Helical" evidence="2">
    <location>
        <begin position="103"/>
        <end position="130"/>
    </location>
</feature>
<name>A0A9W9DX01_9AGAR</name>
<dbReference type="Pfam" id="PF00583">
    <property type="entry name" value="Acetyltransf_1"/>
    <property type="match status" value="1"/>
</dbReference>
<keyword evidence="1" id="KW-0808">Transferase</keyword>
<evidence type="ECO:0000256" key="2">
    <source>
        <dbReference type="SAM" id="Phobius"/>
    </source>
</evidence>
<dbReference type="Proteomes" id="UP001150266">
    <property type="component" value="Unassembled WGS sequence"/>
</dbReference>
<dbReference type="InterPro" id="IPR016181">
    <property type="entry name" value="Acyl_CoA_acyltransferase"/>
</dbReference>
<dbReference type="PANTHER" id="PTHR13947">
    <property type="entry name" value="GNAT FAMILY N-ACETYLTRANSFERASE"/>
    <property type="match status" value="1"/>
</dbReference>
<evidence type="ECO:0000313" key="5">
    <source>
        <dbReference type="Proteomes" id="UP001150266"/>
    </source>
</evidence>
<keyword evidence="5" id="KW-1185">Reference proteome</keyword>
<dbReference type="SUPFAM" id="SSF55729">
    <property type="entry name" value="Acyl-CoA N-acyltransferases (Nat)"/>
    <property type="match status" value="1"/>
</dbReference>
<dbReference type="OrthoDB" id="41532at2759"/>
<feature type="transmembrane region" description="Helical" evidence="2">
    <location>
        <begin position="68"/>
        <end position="91"/>
    </location>
</feature>
<comment type="caution">
    <text evidence="4">The sequence shown here is derived from an EMBL/GenBank/DDBJ whole genome shotgun (WGS) entry which is preliminary data.</text>
</comment>
<reference evidence="4" key="1">
    <citation type="submission" date="2022-08" db="EMBL/GenBank/DDBJ databases">
        <title>A Global Phylogenomic Analysis of the Shiitake Genus Lentinula.</title>
        <authorList>
            <consortium name="DOE Joint Genome Institute"/>
            <person name="Sierra-Patev S."/>
            <person name="Min B."/>
            <person name="Naranjo-Ortiz M."/>
            <person name="Looney B."/>
            <person name="Konkel Z."/>
            <person name="Slot J.C."/>
            <person name="Sakamoto Y."/>
            <person name="Steenwyk J.L."/>
            <person name="Rokas A."/>
            <person name="Carro J."/>
            <person name="Camarero S."/>
            <person name="Ferreira P."/>
            <person name="Molpeceres G."/>
            <person name="Ruiz-Duenas F.J."/>
            <person name="Serrano A."/>
            <person name="Henrissat B."/>
            <person name="Drula E."/>
            <person name="Hughes K.W."/>
            <person name="Mata J.L."/>
            <person name="Ishikawa N.K."/>
            <person name="Vargas-Isla R."/>
            <person name="Ushijima S."/>
            <person name="Smith C.A."/>
            <person name="Ahrendt S."/>
            <person name="Andreopoulos W."/>
            <person name="He G."/>
            <person name="Labutti K."/>
            <person name="Lipzen A."/>
            <person name="Ng V."/>
            <person name="Riley R."/>
            <person name="Sandor L."/>
            <person name="Barry K."/>
            <person name="Martinez A.T."/>
            <person name="Xiao Y."/>
            <person name="Gibbons J.G."/>
            <person name="Terashima K."/>
            <person name="Grigoriev I.V."/>
            <person name="Hibbett D.S."/>
        </authorList>
    </citation>
    <scope>NUCLEOTIDE SEQUENCE</scope>
    <source>
        <strain evidence="4">JLM2183</strain>
    </source>
</reference>
<proteinExistence type="predicted"/>
<accession>A0A9W9DX01</accession>